<comment type="caution">
    <text evidence="1">The sequence shown here is derived from an EMBL/GenBank/DDBJ whole genome shotgun (WGS) entry which is preliminary data.</text>
</comment>
<reference evidence="1" key="1">
    <citation type="journal article" date="2022" name="bioRxiv">
        <title>Sequencing and chromosome-scale assembly of the giantPleurodeles waltlgenome.</title>
        <authorList>
            <person name="Brown T."/>
            <person name="Elewa A."/>
            <person name="Iarovenko S."/>
            <person name="Subramanian E."/>
            <person name="Araus A.J."/>
            <person name="Petzold A."/>
            <person name="Susuki M."/>
            <person name="Suzuki K.-i.T."/>
            <person name="Hayashi T."/>
            <person name="Toyoda A."/>
            <person name="Oliveira C."/>
            <person name="Osipova E."/>
            <person name="Leigh N.D."/>
            <person name="Simon A."/>
            <person name="Yun M.H."/>
        </authorList>
    </citation>
    <scope>NUCLEOTIDE SEQUENCE</scope>
    <source>
        <strain evidence="1">20211129_DDA</strain>
        <tissue evidence="1">Liver</tissue>
    </source>
</reference>
<protein>
    <submittedName>
        <fullName evidence="1">Uncharacterized protein</fullName>
    </submittedName>
</protein>
<gene>
    <name evidence="1" type="ORF">NDU88_004449</name>
</gene>
<dbReference type="AlphaFoldDB" id="A0AAV7NL26"/>
<sequence length="54" mass="5824">VCCADLAYGPCDPMKPLLNLGGCPVIWCGWQRRRGVTASKAIMIVARRVVVAHA</sequence>
<name>A0AAV7NL26_PLEWA</name>
<organism evidence="1 2">
    <name type="scientific">Pleurodeles waltl</name>
    <name type="common">Iberian ribbed newt</name>
    <dbReference type="NCBI Taxonomy" id="8319"/>
    <lineage>
        <taxon>Eukaryota</taxon>
        <taxon>Metazoa</taxon>
        <taxon>Chordata</taxon>
        <taxon>Craniata</taxon>
        <taxon>Vertebrata</taxon>
        <taxon>Euteleostomi</taxon>
        <taxon>Amphibia</taxon>
        <taxon>Batrachia</taxon>
        <taxon>Caudata</taxon>
        <taxon>Salamandroidea</taxon>
        <taxon>Salamandridae</taxon>
        <taxon>Pleurodelinae</taxon>
        <taxon>Pleurodeles</taxon>
    </lineage>
</organism>
<proteinExistence type="predicted"/>
<dbReference type="Proteomes" id="UP001066276">
    <property type="component" value="Chromosome 8"/>
</dbReference>
<accession>A0AAV7NL26</accession>
<dbReference type="EMBL" id="JANPWB010000012">
    <property type="protein sequence ID" value="KAJ1116231.1"/>
    <property type="molecule type" value="Genomic_DNA"/>
</dbReference>
<keyword evidence="2" id="KW-1185">Reference proteome</keyword>
<evidence type="ECO:0000313" key="1">
    <source>
        <dbReference type="EMBL" id="KAJ1116231.1"/>
    </source>
</evidence>
<feature type="non-terminal residue" evidence="1">
    <location>
        <position position="54"/>
    </location>
</feature>
<evidence type="ECO:0000313" key="2">
    <source>
        <dbReference type="Proteomes" id="UP001066276"/>
    </source>
</evidence>
<feature type="non-terminal residue" evidence="1">
    <location>
        <position position="1"/>
    </location>
</feature>